<evidence type="ECO:0000256" key="1">
    <source>
        <dbReference type="SAM" id="MobiDB-lite"/>
    </source>
</evidence>
<comment type="caution">
    <text evidence="2">The sequence shown here is derived from an EMBL/GenBank/DDBJ whole genome shotgun (WGS) entry which is preliminary data.</text>
</comment>
<feature type="compositionally biased region" description="Basic and acidic residues" evidence="1">
    <location>
        <begin position="20"/>
        <end position="34"/>
    </location>
</feature>
<gene>
    <name evidence="2" type="ORF">CR155_05085</name>
</gene>
<reference evidence="2 3" key="1">
    <citation type="submission" date="2017-10" db="EMBL/GenBank/DDBJ databases">
        <title>Two draft genome sequences of Pusillimonas sp. strains isolated from a nitrate- and radionuclide-contaminated groundwater in Russia.</title>
        <authorList>
            <person name="Grouzdev D.S."/>
            <person name="Tourova T.P."/>
            <person name="Goeva M.A."/>
            <person name="Babich T.L."/>
            <person name="Sokolova D.S."/>
            <person name="Abdullin R."/>
            <person name="Poltaraus A.B."/>
            <person name="Toshchakov S.V."/>
            <person name="Nazina T.N."/>
        </authorList>
    </citation>
    <scope>NUCLEOTIDE SEQUENCE [LARGE SCALE GENOMIC DNA]</scope>
    <source>
        <strain evidence="2 3">JR1/69-2-13</strain>
    </source>
</reference>
<feature type="region of interest" description="Disordered" evidence="1">
    <location>
        <begin position="18"/>
        <end position="160"/>
    </location>
</feature>
<evidence type="ECO:0000313" key="2">
    <source>
        <dbReference type="EMBL" id="PLC54839.1"/>
    </source>
</evidence>
<organism evidence="2 3">
    <name type="scientific">Pollutimonas nitritireducens</name>
    <dbReference type="NCBI Taxonomy" id="2045209"/>
    <lineage>
        <taxon>Bacteria</taxon>
        <taxon>Pseudomonadati</taxon>
        <taxon>Pseudomonadota</taxon>
        <taxon>Betaproteobacteria</taxon>
        <taxon>Burkholderiales</taxon>
        <taxon>Alcaligenaceae</taxon>
        <taxon>Pollutimonas</taxon>
    </lineage>
</organism>
<accession>A0A2N4UIK2</accession>
<evidence type="ECO:0000313" key="3">
    <source>
        <dbReference type="Proteomes" id="UP000234328"/>
    </source>
</evidence>
<proteinExistence type="predicted"/>
<dbReference type="Proteomes" id="UP000234328">
    <property type="component" value="Unassembled WGS sequence"/>
</dbReference>
<sequence length="160" mass="17506">MHQAHGLPFYQVALGHSAGRLHDGEQFMRQDKKPAQPSQQDPEQGNEVDPRLKEPYGPEGYRSGIDEPGSSSSKNPGQANPAHNTPGRIRQDQPGQHDLGEPGQAQTQSYPGIKGPKARELQHDGIVENDQATKDENKNVGTARRNEQNGRNGPLNPPKK</sequence>
<feature type="compositionally biased region" description="Polar residues" evidence="1">
    <location>
        <begin position="69"/>
        <end position="83"/>
    </location>
</feature>
<feature type="compositionally biased region" description="Basic and acidic residues" evidence="1">
    <location>
        <begin position="117"/>
        <end position="148"/>
    </location>
</feature>
<dbReference type="AlphaFoldDB" id="A0A2N4UIK2"/>
<name>A0A2N4UIK2_9BURK</name>
<keyword evidence="3" id="KW-1185">Reference proteome</keyword>
<dbReference type="EMBL" id="PDNV01000003">
    <property type="protein sequence ID" value="PLC54839.1"/>
    <property type="molecule type" value="Genomic_DNA"/>
</dbReference>
<protein>
    <submittedName>
        <fullName evidence="2">Uncharacterized protein</fullName>
    </submittedName>
</protein>